<feature type="domain" description="Xylose isomerase-like TIM barrel" evidence="1">
    <location>
        <begin position="36"/>
        <end position="251"/>
    </location>
</feature>
<dbReference type="InterPro" id="IPR036237">
    <property type="entry name" value="Xyl_isomerase-like_sf"/>
</dbReference>
<evidence type="ECO:0000313" key="3">
    <source>
        <dbReference type="Proteomes" id="UP000078287"/>
    </source>
</evidence>
<sequence>MLIGLSALSFSYRCGLIGRGTTRAVSHPLDVEDIVTLAARAGLQSIEFPLSLLPDLSPDRLHALRERLSLCGLTPVADSEIANVDLLRTHIPAAAMAGARVLRVLISPVLEGYRRPFTDNWPAYLADVTERLRAVIDLAAEHNVVLAVENHQDATSADLAAICAAIDSPYLGVCFDAVNTLVVGETPYAAVERLGPLIRNVHLADYETYPTTQGWRLVRCALGEGDLDIRRLLGQIEQHAPDVACQIELVSHSARHVRILDDDWWRGYPPCDVREVLPVLRLFAQTMRLRDDDWRTPWERGAGEEQISLYEDQQYAASIAYLRTIGVLPKL</sequence>
<organism evidence="2 3">
    <name type="scientific">Chloroflexus islandicus</name>
    <dbReference type="NCBI Taxonomy" id="1707952"/>
    <lineage>
        <taxon>Bacteria</taxon>
        <taxon>Bacillati</taxon>
        <taxon>Chloroflexota</taxon>
        <taxon>Chloroflexia</taxon>
        <taxon>Chloroflexales</taxon>
        <taxon>Chloroflexineae</taxon>
        <taxon>Chloroflexaceae</taxon>
        <taxon>Chloroflexus</taxon>
    </lineage>
</organism>
<dbReference type="SUPFAM" id="SSF51658">
    <property type="entry name" value="Xylose isomerase-like"/>
    <property type="match status" value="1"/>
</dbReference>
<dbReference type="OrthoDB" id="256906at2"/>
<dbReference type="GO" id="GO:0016853">
    <property type="term" value="F:isomerase activity"/>
    <property type="evidence" value="ECO:0007669"/>
    <property type="project" value="UniProtKB-KW"/>
</dbReference>
<dbReference type="STRING" id="1707952.A6A03_02580"/>
<dbReference type="PANTHER" id="PTHR12110">
    <property type="entry name" value="HYDROXYPYRUVATE ISOMERASE"/>
    <property type="match status" value="1"/>
</dbReference>
<gene>
    <name evidence="2" type="ORF">A6A03_02580</name>
</gene>
<reference evidence="2 3" key="1">
    <citation type="submission" date="2016-04" db="EMBL/GenBank/DDBJ databases">
        <title>Chloroflexus islandicus sp. nov., a thermophilic filamentous anoxygenic phototrophic bacterium from geyser Strokkur (Iceland).</title>
        <authorList>
            <person name="Gaisin V.A."/>
            <person name="Kalashnikov A.M."/>
            <person name="Sukhacheva M.V."/>
            <person name="Grouzdev D.S."/>
            <person name="Ivanov T.M."/>
            <person name="Kuznetsov B."/>
            <person name="Gorlenko V.M."/>
        </authorList>
    </citation>
    <scope>NUCLEOTIDE SEQUENCE [LARGE SCALE GENOMIC DNA]</scope>
    <source>
        <strain evidence="3">isl-2</strain>
    </source>
</reference>
<proteinExistence type="predicted"/>
<evidence type="ECO:0000259" key="1">
    <source>
        <dbReference type="Pfam" id="PF01261"/>
    </source>
</evidence>
<dbReference type="PANTHER" id="PTHR12110:SF53">
    <property type="entry name" value="BLR5974 PROTEIN"/>
    <property type="match status" value="1"/>
</dbReference>
<dbReference type="Proteomes" id="UP000078287">
    <property type="component" value="Unassembled WGS sequence"/>
</dbReference>
<dbReference type="Gene3D" id="3.20.20.150">
    <property type="entry name" value="Divalent-metal-dependent TIM barrel enzymes"/>
    <property type="match status" value="1"/>
</dbReference>
<dbReference type="Pfam" id="PF01261">
    <property type="entry name" value="AP_endonuc_2"/>
    <property type="match status" value="1"/>
</dbReference>
<keyword evidence="2" id="KW-0413">Isomerase</keyword>
<dbReference type="InterPro" id="IPR013022">
    <property type="entry name" value="Xyl_isomerase-like_TIM-brl"/>
</dbReference>
<comment type="caution">
    <text evidence="2">The sequence shown here is derived from an EMBL/GenBank/DDBJ whole genome shotgun (WGS) entry which is preliminary data.</text>
</comment>
<name>A0A178M8H3_9CHLR</name>
<dbReference type="InterPro" id="IPR050312">
    <property type="entry name" value="IolE/XylAMocC-like"/>
</dbReference>
<evidence type="ECO:0000313" key="2">
    <source>
        <dbReference type="EMBL" id="OAN45059.1"/>
    </source>
</evidence>
<dbReference type="AlphaFoldDB" id="A0A178M8H3"/>
<dbReference type="EMBL" id="LWQS01000060">
    <property type="protein sequence ID" value="OAN45059.1"/>
    <property type="molecule type" value="Genomic_DNA"/>
</dbReference>
<accession>A0A178M8H3</accession>
<keyword evidence="3" id="KW-1185">Reference proteome</keyword>
<dbReference type="RefSeq" id="WP_066788472.1">
    <property type="nucleotide sequence ID" value="NZ_LWQS01000060.1"/>
</dbReference>
<protein>
    <submittedName>
        <fullName evidence="2">Xylose isomerase</fullName>
    </submittedName>
</protein>